<dbReference type="InterPro" id="IPR011604">
    <property type="entry name" value="PDDEXK-like_dom_sf"/>
</dbReference>
<dbReference type="NCBIfam" id="TIGR02786">
    <property type="entry name" value="addB_alphas"/>
    <property type="match status" value="1"/>
</dbReference>
<evidence type="ECO:0000259" key="2">
    <source>
        <dbReference type="Pfam" id="PF12705"/>
    </source>
</evidence>
<dbReference type="EMBL" id="NWUF01000003">
    <property type="protein sequence ID" value="PCE43629.1"/>
    <property type="molecule type" value="Genomic_DNA"/>
</dbReference>
<dbReference type="AlphaFoldDB" id="A0A2A4G0U7"/>
<accession>A0A2A4G0U7</accession>
<dbReference type="InterPro" id="IPR027417">
    <property type="entry name" value="P-loop_NTPase"/>
</dbReference>
<dbReference type="Proteomes" id="UP000218934">
    <property type="component" value="Unassembled WGS sequence"/>
</dbReference>
<dbReference type="KEGG" id="rdi:CMV14_02515"/>
<dbReference type="RefSeq" id="WP_096367658.1">
    <property type="nucleotide sequence ID" value="NZ_CP023449.1"/>
</dbReference>
<protein>
    <submittedName>
        <fullName evidence="3">Double-strand break repair protein AddB</fullName>
    </submittedName>
</protein>
<evidence type="ECO:0000313" key="3">
    <source>
        <dbReference type="EMBL" id="PCE43629.1"/>
    </source>
</evidence>
<proteinExistence type="predicted"/>
<comment type="caution">
    <text evidence="3">The sequence shown here is derived from an EMBL/GenBank/DDBJ whole genome shotgun (WGS) entry which is preliminary data.</text>
</comment>
<reference evidence="3 4" key="1">
    <citation type="submission" date="2017-09" db="EMBL/GenBank/DDBJ databases">
        <title>The Catabolism of 3,6-Dichlorosalicylic acid is Initiated by the Cytochrome P450 Monooxygenase DsmABC in Rhizorhabdus dicambivorans Ndbn-20.</title>
        <authorList>
            <person name="Na L."/>
        </authorList>
    </citation>
    <scope>NUCLEOTIDE SEQUENCE [LARGE SCALE GENOMIC DNA]</scope>
    <source>
        <strain evidence="3 4">Ndbn-20m</strain>
    </source>
</reference>
<name>A0A2A4G0U7_9SPHN</name>
<dbReference type="SUPFAM" id="SSF52980">
    <property type="entry name" value="Restriction endonuclease-like"/>
    <property type="match status" value="1"/>
</dbReference>
<dbReference type="OrthoDB" id="9780606at2"/>
<dbReference type="SUPFAM" id="SSF52540">
    <property type="entry name" value="P-loop containing nucleoside triphosphate hydrolases"/>
    <property type="match status" value="1"/>
</dbReference>
<sequence>MTTPAVFTIPAHRAFADALAAGLIAQYGPDPLALARTAILVPNNRAARAISDAFVRRAEGGLLLPRLVAIGDPELDERLGGLLDPIAGEDEAPIPPAIDPLERQMILARLTSEARAAAGAPVDGGEAIRLAGELGRTLDQLLIELVPPARLKDLVDLPDLSDHWQRSLDMLEAILTRWPAELEKRGRIDLADRRNRLLDRVAKRWRGDPPPGPVIAAGIASTTPAVAALLAIVARLPRGMVVLPGIDTISAREEWDALGPHEPRDAEERAPRPIESHPQFALKRLLDRMGVGREEVQTWRWGGGRDARSVRARAIANAMAPAAFTDKWHKLPPAERRLTGVRAIELANPADEAQTIALALREAIETPGRTAALVTPDRVLARRVAAHLARWGIVADDSAGTPLSLTPAGTLLLAIAEAAAEGFAPVALLGLVKHPLVRRGEERGAWLDGVRRLDIALRGPRPPAGLDGVAAFLRDGEGVVKAKRARAIGWWEAVRPLLGPLQAAFAPLPFRGGAGGGASPQTHRREEDRPHSNPSPEGAGLSSLLAAVREAATSLAGDAAWSGPDGRAAADLIAELEATAPLGPAGFDPASLAPTLRLLMDAQAVRPPQGGHPRLSIWGLLEARLQHADLMVLGGLNEGVWPPLPSPDPWLAPRIRAELGLVGLEARIGLSAHDFAMALGAPRVIVTRARRDARSPTIASRFWLRLEAMTGGITREHRLPHWAAAIDRPAGPPEPAGRPRPAPPVADRPSIIAVTKLDRLKADPFAFYADAMLKLWSLDPVDADPTPAWRGTAVHAVFERWMKEDACDPERLIPRARVLLDEMAAHPVMRALWEPRLMAALEWIADAMRALKAEGRHALVAEVKGEVDVAGIRLKGTVDRIDRRGDGRIAIIDYKTGMPPSAAAVAEGYSMQLGLLGLIAERGGFDGVDGVPVDFEYWSLARNRENGFGYVSRPVGGKDGIDPERFTALAAETLGRAVRKWLTGPAPFTAKLAPEYAPYGDYDQLMRLDEWYGRDMALLPGEAEEPA</sequence>
<keyword evidence="4" id="KW-1185">Reference proteome</keyword>
<dbReference type="InterPro" id="IPR038726">
    <property type="entry name" value="PDDEXK_AddAB-type"/>
</dbReference>
<feature type="region of interest" description="Disordered" evidence="1">
    <location>
        <begin position="512"/>
        <end position="540"/>
    </location>
</feature>
<organism evidence="3 4">
    <name type="scientific">Rhizorhabdus dicambivorans</name>
    <dbReference type="NCBI Taxonomy" id="1850238"/>
    <lineage>
        <taxon>Bacteria</taxon>
        <taxon>Pseudomonadati</taxon>
        <taxon>Pseudomonadota</taxon>
        <taxon>Alphaproteobacteria</taxon>
        <taxon>Sphingomonadales</taxon>
        <taxon>Sphingomonadaceae</taxon>
        <taxon>Rhizorhabdus</taxon>
    </lineage>
</organism>
<feature type="domain" description="PD-(D/E)XK endonuclease-like" evidence="2">
    <location>
        <begin position="753"/>
        <end position="988"/>
    </location>
</feature>
<evidence type="ECO:0000256" key="1">
    <source>
        <dbReference type="SAM" id="MobiDB-lite"/>
    </source>
</evidence>
<evidence type="ECO:0000313" key="4">
    <source>
        <dbReference type="Proteomes" id="UP000218934"/>
    </source>
</evidence>
<gene>
    <name evidence="3" type="primary">addB</name>
    <name evidence="3" type="ORF">COO09_04835</name>
</gene>
<dbReference type="Pfam" id="PF12705">
    <property type="entry name" value="PDDEXK_1"/>
    <property type="match status" value="1"/>
</dbReference>
<dbReference type="Gene3D" id="3.90.320.10">
    <property type="match status" value="1"/>
</dbReference>
<dbReference type="InterPro" id="IPR014153">
    <property type="entry name" value="Ds_break_AddB"/>
</dbReference>
<dbReference type="InterPro" id="IPR011335">
    <property type="entry name" value="Restrct_endonuc-II-like"/>
</dbReference>